<dbReference type="PANTHER" id="PTHR19136">
    <property type="entry name" value="MOLYBDENUM COFACTOR GUANYLYLTRANSFERASE"/>
    <property type="match status" value="1"/>
</dbReference>
<sequence length="227" mass="25347">MHNSLTSAGPTAAVVLAGGRSTRMGLPKHLLKLPDGCPLYKFHFELIQEACPTISRIYISLASDSHMDEELRNTVCNPHITSAAGLEFGVLWDEESPLDDQKEVKESGGPAKGLLAAWRLRPRETWLVVACDYPRLTADAIQYLFTVYVPPVTYFRNSAYFSEPLISIWSPQALERLARNVEAGMGGPSRTIKELGGTMLDVPTGEDWLYNVNRKEDWDKVFVNHKV</sequence>
<keyword evidence="3" id="KW-0479">Metal-binding</keyword>
<dbReference type="InterPro" id="IPR013482">
    <property type="entry name" value="Molybde_CF_guanTrfase"/>
</dbReference>
<name>A0A9P8XVD9_9PEZI</name>
<dbReference type="RefSeq" id="XP_046006863.1">
    <property type="nucleotide sequence ID" value="XM_046157353.1"/>
</dbReference>
<evidence type="ECO:0000313" key="9">
    <source>
        <dbReference type="EMBL" id="KAH7018596.1"/>
    </source>
</evidence>
<dbReference type="GO" id="GO:0006777">
    <property type="term" value="P:Mo-molybdopterin cofactor biosynthetic process"/>
    <property type="evidence" value="ECO:0007669"/>
    <property type="project" value="UniProtKB-KW"/>
</dbReference>
<dbReference type="InterPro" id="IPR029044">
    <property type="entry name" value="Nucleotide-diphossugar_trans"/>
</dbReference>
<keyword evidence="5" id="KW-0460">Magnesium</keyword>
<keyword evidence="10" id="KW-1185">Reference proteome</keyword>
<organism evidence="9 10">
    <name type="scientific">Microdochium trichocladiopsis</name>
    <dbReference type="NCBI Taxonomy" id="1682393"/>
    <lineage>
        <taxon>Eukaryota</taxon>
        <taxon>Fungi</taxon>
        <taxon>Dikarya</taxon>
        <taxon>Ascomycota</taxon>
        <taxon>Pezizomycotina</taxon>
        <taxon>Sordariomycetes</taxon>
        <taxon>Xylariomycetidae</taxon>
        <taxon>Xylariales</taxon>
        <taxon>Microdochiaceae</taxon>
        <taxon>Microdochium</taxon>
    </lineage>
</organism>
<proteinExistence type="predicted"/>
<evidence type="ECO:0000259" key="8">
    <source>
        <dbReference type="Pfam" id="PF12804"/>
    </source>
</evidence>
<accession>A0A9P8XVD9</accession>
<reference evidence="9" key="1">
    <citation type="journal article" date="2021" name="Nat. Commun.">
        <title>Genetic determinants of endophytism in the Arabidopsis root mycobiome.</title>
        <authorList>
            <person name="Mesny F."/>
            <person name="Miyauchi S."/>
            <person name="Thiergart T."/>
            <person name="Pickel B."/>
            <person name="Atanasova L."/>
            <person name="Karlsson M."/>
            <person name="Huettel B."/>
            <person name="Barry K.W."/>
            <person name="Haridas S."/>
            <person name="Chen C."/>
            <person name="Bauer D."/>
            <person name="Andreopoulos W."/>
            <person name="Pangilinan J."/>
            <person name="LaButti K."/>
            <person name="Riley R."/>
            <person name="Lipzen A."/>
            <person name="Clum A."/>
            <person name="Drula E."/>
            <person name="Henrissat B."/>
            <person name="Kohler A."/>
            <person name="Grigoriev I.V."/>
            <person name="Martin F.M."/>
            <person name="Hacquard S."/>
        </authorList>
    </citation>
    <scope>NUCLEOTIDE SEQUENCE</scope>
    <source>
        <strain evidence="9">MPI-CAGE-CH-0230</strain>
    </source>
</reference>
<dbReference type="EMBL" id="JAGTJQ010000011">
    <property type="protein sequence ID" value="KAH7018596.1"/>
    <property type="molecule type" value="Genomic_DNA"/>
</dbReference>
<evidence type="ECO:0000256" key="6">
    <source>
        <dbReference type="ARBA" id="ARBA00023134"/>
    </source>
</evidence>
<evidence type="ECO:0000256" key="7">
    <source>
        <dbReference type="ARBA" id="ARBA00023150"/>
    </source>
</evidence>
<protein>
    <submittedName>
        <fullName evidence="9">MobA-like NTP transferase domain-containing protein</fullName>
    </submittedName>
</protein>
<evidence type="ECO:0000256" key="1">
    <source>
        <dbReference type="ARBA" id="ARBA00022490"/>
    </source>
</evidence>
<dbReference type="SUPFAM" id="SSF53448">
    <property type="entry name" value="Nucleotide-diphospho-sugar transferases"/>
    <property type="match status" value="1"/>
</dbReference>
<feature type="domain" description="MobA-like NTP transferase" evidence="8">
    <location>
        <begin position="13"/>
        <end position="187"/>
    </location>
</feature>
<dbReference type="GeneID" id="70186899"/>
<dbReference type="GO" id="GO:0016779">
    <property type="term" value="F:nucleotidyltransferase activity"/>
    <property type="evidence" value="ECO:0007669"/>
    <property type="project" value="TreeGrafter"/>
</dbReference>
<dbReference type="Gene3D" id="3.90.550.10">
    <property type="entry name" value="Spore Coat Polysaccharide Biosynthesis Protein SpsA, Chain A"/>
    <property type="match status" value="1"/>
</dbReference>
<evidence type="ECO:0000256" key="5">
    <source>
        <dbReference type="ARBA" id="ARBA00022842"/>
    </source>
</evidence>
<keyword evidence="6" id="KW-0342">GTP-binding</keyword>
<dbReference type="GO" id="GO:0005525">
    <property type="term" value="F:GTP binding"/>
    <property type="evidence" value="ECO:0007669"/>
    <property type="project" value="UniProtKB-KW"/>
</dbReference>
<comment type="caution">
    <text evidence="9">The sequence shown here is derived from an EMBL/GenBank/DDBJ whole genome shotgun (WGS) entry which is preliminary data.</text>
</comment>
<dbReference type="CDD" id="cd02503">
    <property type="entry name" value="MobA"/>
    <property type="match status" value="1"/>
</dbReference>
<keyword evidence="4" id="KW-0547">Nucleotide-binding</keyword>
<dbReference type="GO" id="GO:0046872">
    <property type="term" value="F:metal ion binding"/>
    <property type="evidence" value="ECO:0007669"/>
    <property type="project" value="UniProtKB-KW"/>
</dbReference>
<evidence type="ECO:0000256" key="2">
    <source>
        <dbReference type="ARBA" id="ARBA00022679"/>
    </source>
</evidence>
<dbReference type="AlphaFoldDB" id="A0A9P8XVD9"/>
<evidence type="ECO:0000256" key="3">
    <source>
        <dbReference type="ARBA" id="ARBA00022723"/>
    </source>
</evidence>
<keyword evidence="7" id="KW-0501">Molybdenum cofactor biosynthesis</keyword>
<keyword evidence="2 9" id="KW-0808">Transferase</keyword>
<dbReference type="Proteomes" id="UP000756346">
    <property type="component" value="Unassembled WGS sequence"/>
</dbReference>
<dbReference type="OrthoDB" id="20872at2759"/>
<dbReference type="PANTHER" id="PTHR19136:SF81">
    <property type="entry name" value="MOLYBDENUM COFACTOR GUANYLYLTRANSFERASE"/>
    <property type="match status" value="1"/>
</dbReference>
<keyword evidence="1" id="KW-0963">Cytoplasm</keyword>
<evidence type="ECO:0000313" key="10">
    <source>
        <dbReference type="Proteomes" id="UP000756346"/>
    </source>
</evidence>
<dbReference type="Pfam" id="PF12804">
    <property type="entry name" value="NTP_transf_3"/>
    <property type="match status" value="1"/>
</dbReference>
<gene>
    <name evidence="9" type="ORF">B0I36DRAFT_354857</name>
</gene>
<evidence type="ECO:0000256" key="4">
    <source>
        <dbReference type="ARBA" id="ARBA00022741"/>
    </source>
</evidence>
<dbReference type="InterPro" id="IPR025877">
    <property type="entry name" value="MobA-like_NTP_Trfase"/>
</dbReference>